<sequence>MFNVVLQARGSGPLIWGYKNGSRHSEIVMLNRTHLGPYMDLERDQYIKKSVSVFLLDASHVVSYEEEKVLSALRSLGAKRVHGTIGLYPFSRKDLVGHSPDYIHDYRRLQRKQREQQAKENGRAKRHIEKTEDMDVDF</sequence>
<evidence type="ECO:0000256" key="1">
    <source>
        <dbReference type="SAM" id="MobiDB-lite"/>
    </source>
</evidence>
<organism evidence="2 3">
    <name type="scientific">Pristionchus fissidentatus</name>
    <dbReference type="NCBI Taxonomy" id="1538716"/>
    <lineage>
        <taxon>Eukaryota</taxon>
        <taxon>Metazoa</taxon>
        <taxon>Ecdysozoa</taxon>
        <taxon>Nematoda</taxon>
        <taxon>Chromadorea</taxon>
        <taxon>Rhabditida</taxon>
        <taxon>Rhabditina</taxon>
        <taxon>Diplogasteromorpha</taxon>
        <taxon>Diplogasteroidea</taxon>
        <taxon>Neodiplogasteridae</taxon>
        <taxon>Pristionchus</taxon>
    </lineage>
</organism>
<evidence type="ECO:0000313" key="3">
    <source>
        <dbReference type="Proteomes" id="UP001432322"/>
    </source>
</evidence>
<dbReference type="EMBL" id="BTSY01000004">
    <property type="protein sequence ID" value="GMT21909.1"/>
    <property type="molecule type" value="Genomic_DNA"/>
</dbReference>
<feature type="region of interest" description="Disordered" evidence="1">
    <location>
        <begin position="111"/>
        <end position="138"/>
    </location>
</feature>
<dbReference type="AlphaFoldDB" id="A0AAV5VVX4"/>
<proteinExistence type="predicted"/>
<name>A0AAV5VVX4_9BILA</name>
<dbReference type="Proteomes" id="UP001432322">
    <property type="component" value="Unassembled WGS sequence"/>
</dbReference>
<protein>
    <submittedName>
        <fullName evidence="2">Uncharacterized protein</fullName>
    </submittedName>
</protein>
<gene>
    <name evidence="2" type="ORF">PFISCL1PPCAC_13206</name>
</gene>
<keyword evidence="3" id="KW-1185">Reference proteome</keyword>
<reference evidence="2" key="1">
    <citation type="submission" date="2023-10" db="EMBL/GenBank/DDBJ databases">
        <title>Genome assembly of Pristionchus species.</title>
        <authorList>
            <person name="Yoshida K."/>
            <person name="Sommer R.J."/>
        </authorList>
    </citation>
    <scope>NUCLEOTIDE SEQUENCE</scope>
    <source>
        <strain evidence="2">RS5133</strain>
    </source>
</reference>
<accession>A0AAV5VVX4</accession>
<comment type="caution">
    <text evidence="2">The sequence shown here is derived from an EMBL/GenBank/DDBJ whole genome shotgun (WGS) entry which is preliminary data.</text>
</comment>
<evidence type="ECO:0000313" key="2">
    <source>
        <dbReference type="EMBL" id="GMT21909.1"/>
    </source>
</evidence>